<protein>
    <submittedName>
        <fullName evidence="1">Uncharacterized protein</fullName>
    </submittedName>
</protein>
<reference evidence="1 2" key="1">
    <citation type="submission" date="2011-02" db="EMBL/GenBank/DDBJ databases">
        <title>The Genome Sequence of Sphaeroforma arctica JP610.</title>
        <authorList>
            <consortium name="The Broad Institute Genome Sequencing Platform"/>
            <person name="Russ C."/>
            <person name="Cuomo C."/>
            <person name="Young S.K."/>
            <person name="Zeng Q."/>
            <person name="Gargeya S."/>
            <person name="Alvarado L."/>
            <person name="Berlin A."/>
            <person name="Chapman S.B."/>
            <person name="Chen Z."/>
            <person name="Freedman E."/>
            <person name="Gellesch M."/>
            <person name="Goldberg J."/>
            <person name="Griggs A."/>
            <person name="Gujja S."/>
            <person name="Heilman E."/>
            <person name="Heiman D."/>
            <person name="Howarth C."/>
            <person name="Mehta T."/>
            <person name="Neiman D."/>
            <person name="Pearson M."/>
            <person name="Roberts A."/>
            <person name="Saif S."/>
            <person name="Shea T."/>
            <person name="Shenoy N."/>
            <person name="Sisk P."/>
            <person name="Stolte C."/>
            <person name="Sykes S."/>
            <person name="White J."/>
            <person name="Yandava C."/>
            <person name="Burger G."/>
            <person name="Gray M.W."/>
            <person name="Holland P.W.H."/>
            <person name="King N."/>
            <person name="Lang F.B.F."/>
            <person name="Roger A.J."/>
            <person name="Ruiz-Trillo I."/>
            <person name="Haas B."/>
            <person name="Nusbaum C."/>
            <person name="Birren B."/>
        </authorList>
    </citation>
    <scope>NUCLEOTIDE SEQUENCE [LARGE SCALE GENOMIC DNA]</scope>
    <source>
        <strain evidence="1 2">JP610</strain>
    </source>
</reference>
<name>A0A0L0GEE1_9EUKA</name>
<gene>
    <name evidence="1" type="ORF">SARC_00593</name>
</gene>
<dbReference type="Proteomes" id="UP000054560">
    <property type="component" value="Unassembled WGS sequence"/>
</dbReference>
<organism evidence="1 2">
    <name type="scientific">Sphaeroforma arctica JP610</name>
    <dbReference type="NCBI Taxonomy" id="667725"/>
    <lineage>
        <taxon>Eukaryota</taxon>
        <taxon>Ichthyosporea</taxon>
        <taxon>Ichthyophonida</taxon>
        <taxon>Sphaeroforma</taxon>
    </lineage>
</organism>
<dbReference type="RefSeq" id="XP_014161166.1">
    <property type="nucleotide sequence ID" value="XM_014305691.1"/>
</dbReference>
<proteinExistence type="predicted"/>
<keyword evidence="2" id="KW-1185">Reference proteome</keyword>
<evidence type="ECO:0000313" key="1">
    <source>
        <dbReference type="EMBL" id="KNC87264.1"/>
    </source>
</evidence>
<accession>A0A0L0GEE1</accession>
<evidence type="ECO:0000313" key="2">
    <source>
        <dbReference type="Proteomes" id="UP000054560"/>
    </source>
</evidence>
<sequence length="103" mass="11948">MAHGATYNGKWSFEEFYDRSHNQEDNSNADGDVIIDDMDPATTLPNDAEVCNGDERDISRDIAVYVKYNERYGTYTFEYLSKLDDSPQTFKMVVDNKEKDWTL</sequence>
<dbReference type="AlphaFoldDB" id="A0A0L0GEE1"/>
<dbReference type="EMBL" id="KQ241616">
    <property type="protein sequence ID" value="KNC87264.1"/>
    <property type="molecule type" value="Genomic_DNA"/>
</dbReference>
<dbReference type="GeneID" id="25901097"/>